<evidence type="ECO:0000256" key="1">
    <source>
        <dbReference type="SAM" id="MobiDB-lite"/>
    </source>
</evidence>
<accession>A0A0A9M5A8</accession>
<evidence type="ECO:0000313" key="2">
    <source>
        <dbReference type="EMBL" id="JAD15639.1"/>
    </source>
</evidence>
<feature type="compositionally biased region" description="Basic and acidic residues" evidence="1">
    <location>
        <begin position="1"/>
        <end position="16"/>
    </location>
</feature>
<feature type="region of interest" description="Disordered" evidence="1">
    <location>
        <begin position="1"/>
        <end position="22"/>
    </location>
</feature>
<proteinExistence type="predicted"/>
<protein>
    <submittedName>
        <fullName evidence="2">Uncharacterized protein</fullName>
    </submittedName>
</protein>
<reference evidence="2" key="2">
    <citation type="journal article" date="2015" name="Data Brief">
        <title>Shoot transcriptome of the giant reed, Arundo donax.</title>
        <authorList>
            <person name="Barrero R.A."/>
            <person name="Guerrero F.D."/>
            <person name="Moolhuijzen P."/>
            <person name="Goolsby J.A."/>
            <person name="Tidwell J."/>
            <person name="Bellgard S.E."/>
            <person name="Bellgard M.I."/>
        </authorList>
    </citation>
    <scope>NUCLEOTIDE SEQUENCE</scope>
    <source>
        <tissue evidence="2">Shoot tissue taken approximately 20 cm above the soil surface</tissue>
    </source>
</reference>
<dbReference type="AlphaFoldDB" id="A0A0A9M5A8"/>
<sequence>MEPRETSTKYIEDSHQNKRSLTSRSCTKNLEWFGENA</sequence>
<dbReference type="EMBL" id="GBRH01282256">
    <property type="protein sequence ID" value="JAD15639.1"/>
    <property type="molecule type" value="Transcribed_RNA"/>
</dbReference>
<name>A0A0A9M5A8_ARUDO</name>
<organism evidence="2">
    <name type="scientific">Arundo donax</name>
    <name type="common">Giant reed</name>
    <name type="synonym">Donax arundinaceus</name>
    <dbReference type="NCBI Taxonomy" id="35708"/>
    <lineage>
        <taxon>Eukaryota</taxon>
        <taxon>Viridiplantae</taxon>
        <taxon>Streptophyta</taxon>
        <taxon>Embryophyta</taxon>
        <taxon>Tracheophyta</taxon>
        <taxon>Spermatophyta</taxon>
        <taxon>Magnoliopsida</taxon>
        <taxon>Liliopsida</taxon>
        <taxon>Poales</taxon>
        <taxon>Poaceae</taxon>
        <taxon>PACMAD clade</taxon>
        <taxon>Arundinoideae</taxon>
        <taxon>Arundineae</taxon>
        <taxon>Arundo</taxon>
    </lineage>
</organism>
<reference evidence="2" key="1">
    <citation type="submission" date="2014-09" db="EMBL/GenBank/DDBJ databases">
        <authorList>
            <person name="Magalhaes I.L.F."/>
            <person name="Oliveira U."/>
            <person name="Santos F.R."/>
            <person name="Vidigal T.H.D.A."/>
            <person name="Brescovit A.D."/>
            <person name="Santos A.J."/>
        </authorList>
    </citation>
    <scope>NUCLEOTIDE SEQUENCE</scope>
    <source>
        <tissue evidence="2">Shoot tissue taken approximately 20 cm above the soil surface</tissue>
    </source>
</reference>